<keyword evidence="6" id="KW-0689">Ribosomal protein</keyword>
<feature type="domain" description="Retroviral polymerase SH3-like" evidence="11">
    <location>
        <begin position="276"/>
        <end position="331"/>
    </location>
</feature>
<reference evidence="12 13" key="1">
    <citation type="submission" date="2020-04" db="EMBL/GenBank/DDBJ databases">
        <title>Plant Genome Project.</title>
        <authorList>
            <person name="Zhang R.-G."/>
        </authorList>
    </citation>
    <scope>NUCLEOTIDE SEQUENCE [LARGE SCALE GENOMIC DNA]</scope>
    <source>
        <strain evidence="12">YNK0</strain>
        <tissue evidence="12">Leaf</tissue>
    </source>
</reference>
<dbReference type="InterPro" id="IPR016072">
    <property type="entry name" value="Skp1_comp_dimer"/>
</dbReference>
<keyword evidence="7" id="KW-0687">Ribonucleoprotein</keyword>
<dbReference type="Pfam" id="PF03931">
    <property type="entry name" value="Skp1_POZ"/>
    <property type="match status" value="1"/>
</dbReference>
<dbReference type="GO" id="GO:0016567">
    <property type="term" value="P:protein ubiquitination"/>
    <property type="evidence" value="ECO:0007669"/>
    <property type="project" value="UniProtKB-UniPathway"/>
</dbReference>
<keyword evidence="5" id="KW-0833">Ubl conjugation pathway</keyword>
<dbReference type="PANTHER" id="PTHR11165">
    <property type="entry name" value="SKP1"/>
    <property type="match status" value="1"/>
</dbReference>
<dbReference type="EMBL" id="JABCRI010000005">
    <property type="protein sequence ID" value="KAF8405902.1"/>
    <property type="molecule type" value="Genomic_DNA"/>
</dbReference>
<evidence type="ECO:0000256" key="1">
    <source>
        <dbReference type="ARBA" id="ARBA00004906"/>
    </source>
</evidence>
<evidence type="ECO:0000313" key="13">
    <source>
        <dbReference type="Proteomes" id="UP000655225"/>
    </source>
</evidence>
<evidence type="ECO:0000256" key="6">
    <source>
        <dbReference type="ARBA" id="ARBA00022980"/>
    </source>
</evidence>
<evidence type="ECO:0000259" key="9">
    <source>
        <dbReference type="Pfam" id="PF01466"/>
    </source>
</evidence>
<comment type="similarity">
    <text evidence="3">Belongs to the SKP1 family.</text>
</comment>
<feature type="region of interest" description="Disordered" evidence="8">
    <location>
        <begin position="371"/>
        <end position="398"/>
    </location>
</feature>
<proteinExistence type="inferred from homology"/>
<feature type="domain" description="SKP1 component dimerisation" evidence="9">
    <location>
        <begin position="228"/>
        <end position="270"/>
    </location>
</feature>
<sequence>MSAGELACPYASLILFEDGIAITPENISKLLKAANVKVEPNILDCFCKLFEKISMEELIRSGPRGVAANEENKGYLPPAPLPPSPPVDETLAATQIGTIIERIGQLGVTIPTKRFKTDVLCKTNISPKKILMGSSDGDWIEVEEYVAFQFTLYKDFAEYSDENEPIRFENITTKILLKLIEYCEKHGNPERRDVDKVDLKKWEAEFTEVDVAVLYDLLNAANFVNIPSLLELLYQKVADMIAGRTPDQIRETFRIEENFTPDEMEEIIKEQLFTSLTSHEHEKLGPRARKNIFIRYSESSKGYVMYGEHPNGGMIEVESRDIDFIKIDFPSIGDANKDLDLYELEEDEVILPSSSEGGELVHCPIIVEDSEDSLQPSGSDPQEQDQARRVSSRGHIPRRHFDIEGSVLLCATKDKDKPASFSEILSSSASDEWMTAM</sequence>
<dbReference type="Pfam" id="PF01466">
    <property type="entry name" value="Skp1"/>
    <property type="match status" value="1"/>
</dbReference>
<dbReference type="GO" id="GO:1990904">
    <property type="term" value="C:ribonucleoprotein complex"/>
    <property type="evidence" value="ECO:0007669"/>
    <property type="project" value="UniProtKB-KW"/>
</dbReference>
<evidence type="ECO:0000256" key="4">
    <source>
        <dbReference type="ARBA" id="ARBA00011266"/>
    </source>
</evidence>
<evidence type="ECO:0000259" key="10">
    <source>
        <dbReference type="Pfam" id="PF03931"/>
    </source>
</evidence>
<dbReference type="InterPro" id="IPR011333">
    <property type="entry name" value="SKP1/BTB/POZ_sf"/>
</dbReference>
<evidence type="ECO:0000256" key="3">
    <source>
        <dbReference type="ARBA" id="ARBA00009993"/>
    </source>
</evidence>
<feature type="domain" description="SKP1 component POZ" evidence="10">
    <location>
        <begin position="128"/>
        <end position="187"/>
    </location>
</feature>
<dbReference type="SUPFAM" id="SSF54695">
    <property type="entry name" value="POZ domain"/>
    <property type="match status" value="1"/>
</dbReference>
<gene>
    <name evidence="12" type="ORF">HHK36_007980</name>
</gene>
<dbReference type="Pfam" id="PF25597">
    <property type="entry name" value="SH3_retrovirus"/>
    <property type="match status" value="1"/>
</dbReference>
<dbReference type="Proteomes" id="UP000655225">
    <property type="component" value="Unassembled WGS sequence"/>
</dbReference>
<evidence type="ECO:0000256" key="8">
    <source>
        <dbReference type="SAM" id="MobiDB-lite"/>
    </source>
</evidence>
<organism evidence="12 13">
    <name type="scientific">Tetracentron sinense</name>
    <name type="common">Spur-leaf</name>
    <dbReference type="NCBI Taxonomy" id="13715"/>
    <lineage>
        <taxon>Eukaryota</taxon>
        <taxon>Viridiplantae</taxon>
        <taxon>Streptophyta</taxon>
        <taxon>Embryophyta</taxon>
        <taxon>Tracheophyta</taxon>
        <taxon>Spermatophyta</taxon>
        <taxon>Magnoliopsida</taxon>
        <taxon>Trochodendrales</taxon>
        <taxon>Trochodendraceae</taxon>
        <taxon>Tetracentron</taxon>
    </lineage>
</organism>
<dbReference type="InterPro" id="IPR016073">
    <property type="entry name" value="Skp1_comp_POZ"/>
</dbReference>
<dbReference type="InterPro" id="IPR036296">
    <property type="entry name" value="SKP1-like_dim_sf"/>
</dbReference>
<comment type="similarity">
    <text evidence="2">Belongs to the eukaryotic ribosomal protein P1/P2 family.</text>
</comment>
<dbReference type="CDD" id="cd05831">
    <property type="entry name" value="Ribosomal_P1"/>
    <property type="match status" value="1"/>
</dbReference>
<dbReference type="GO" id="GO:0009867">
    <property type="term" value="P:jasmonic acid mediated signaling pathway"/>
    <property type="evidence" value="ECO:0007669"/>
    <property type="project" value="UniProtKB-ARBA"/>
</dbReference>
<dbReference type="SUPFAM" id="SSF81382">
    <property type="entry name" value="Skp1 dimerisation domain-like"/>
    <property type="match status" value="1"/>
</dbReference>
<dbReference type="InterPro" id="IPR038716">
    <property type="entry name" value="P1/P2_N_sf"/>
</dbReference>
<dbReference type="OrthoDB" id="7827685at2759"/>
<evidence type="ECO:0000313" key="12">
    <source>
        <dbReference type="EMBL" id="KAF8405902.1"/>
    </source>
</evidence>
<comment type="pathway">
    <text evidence="1">Protein modification; protein ubiquitination.</text>
</comment>
<name>A0A835DMT2_TETSI</name>
<keyword evidence="13" id="KW-1185">Reference proteome</keyword>
<accession>A0A835DMT2</accession>
<evidence type="ECO:0000256" key="7">
    <source>
        <dbReference type="ARBA" id="ARBA00023274"/>
    </source>
</evidence>
<dbReference type="Gene3D" id="3.30.710.10">
    <property type="entry name" value="Potassium Channel Kv1.1, Chain A"/>
    <property type="match status" value="1"/>
</dbReference>
<evidence type="ECO:0000256" key="2">
    <source>
        <dbReference type="ARBA" id="ARBA00005436"/>
    </source>
</evidence>
<evidence type="ECO:0000256" key="5">
    <source>
        <dbReference type="ARBA" id="ARBA00022786"/>
    </source>
</evidence>
<protein>
    <submittedName>
        <fullName evidence="12">Uncharacterized protein</fullName>
    </submittedName>
</protein>
<dbReference type="FunFam" id="1.10.10.1410:FF:000002">
    <property type="entry name" value="60S acidic ribosomal protein P2"/>
    <property type="match status" value="1"/>
</dbReference>
<evidence type="ECO:0000259" key="11">
    <source>
        <dbReference type="Pfam" id="PF25597"/>
    </source>
</evidence>
<comment type="subunit">
    <text evidence="4">P1 and P2 exist as dimers at the large ribosomal subunit.</text>
</comment>
<dbReference type="AlphaFoldDB" id="A0A835DMT2"/>
<dbReference type="InterPro" id="IPR016897">
    <property type="entry name" value="SKP1"/>
</dbReference>
<dbReference type="SMART" id="SM00512">
    <property type="entry name" value="Skp1"/>
    <property type="match status" value="1"/>
</dbReference>
<comment type="caution">
    <text evidence="12">The sequence shown here is derived from an EMBL/GenBank/DDBJ whole genome shotgun (WGS) entry which is preliminary data.</text>
</comment>
<dbReference type="InterPro" id="IPR001232">
    <property type="entry name" value="SKP1-like"/>
</dbReference>
<dbReference type="GO" id="GO:0003735">
    <property type="term" value="F:structural constituent of ribosome"/>
    <property type="evidence" value="ECO:0007669"/>
    <property type="project" value="UniProtKB-ARBA"/>
</dbReference>
<dbReference type="GO" id="GO:0005840">
    <property type="term" value="C:ribosome"/>
    <property type="evidence" value="ECO:0007669"/>
    <property type="project" value="UniProtKB-KW"/>
</dbReference>
<dbReference type="GO" id="GO:0006511">
    <property type="term" value="P:ubiquitin-dependent protein catabolic process"/>
    <property type="evidence" value="ECO:0007669"/>
    <property type="project" value="InterPro"/>
</dbReference>
<dbReference type="UniPathway" id="UPA00143"/>
<dbReference type="InterPro" id="IPR057670">
    <property type="entry name" value="SH3_retrovirus"/>
</dbReference>
<dbReference type="Gene3D" id="1.10.10.1410">
    <property type="match status" value="1"/>
</dbReference>